<dbReference type="EMBL" id="HBGW01038655">
    <property type="protein sequence ID" value="CAD9562940.1"/>
    <property type="molecule type" value="Transcribed_RNA"/>
</dbReference>
<gene>
    <name evidence="2" type="ORF">BRAN1462_LOCUS24428</name>
</gene>
<sequence>MVGVEHYDVEELEWVCEGALWGKWVTRGTLASTSATSRVECSAEKLKFVVTQHCSGQMWRALRNYAVMFVGAFDLDSVADVVDSKWAFKNREEIAGAAFATYRSEVSSSFSLSTWVAGLSNTGMPTRTSVTFRSPHASRGSLTSAPSAPLEGIS</sequence>
<accession>A0A7S2K0M1</accession>
<name>A0A7S2K0M1_9DINO</name>
<protein>
    <submittedName>
        <fullName evidence="2">Uncharacterized protein</fullName>
    </submittedName>
</protein>
<feature type="region of interest" description="Disordered" evidence="1">
    <location>
        <begin position="132"/>
        <end position="154"/>
    </location>
</feature>
<organism evidence="2">
    <name type="scientific">Zooxanthella nutricula</name>
    <dbReference type="NCBI Taxonomy" id="1333877"/>
    <lineage>
        <taxon>Eukaryota</taxon>
        <taxon>Sar</taxon>
        <taxon>Alveolata</taxon>
        <taxon>Dinophyceae</taxon>
        <taxon>Peridiniales</taxon>
        <taxon>Peridiniales incertae sedis</taxon>
        <taxon>Zooxanthella</taxon>
    </lineage>
</organism>
<proteinExistence type="predicted"/>
<reference evidence="2" key="1">
    <citation type="submission" date="2021-01" db="EMBL/GenBank/DDBJ databases">
        <authorList>
            <person name="Corre E."/>
            <person name="Pelletier E."/>
            <person name="Niang G."/>
            <person name="Scheremetjew M."/>
            <person name="Finn R."/>
            <person name="Kale V."/>
            <person name="Holt S."/>
            <person name="Cochrane G."/>
            <person name="Meng A."/>
            <person name="Brown T."/>
            <person name="Cohen L."/>
        </authorList>
    </citation>
    <scope>NUCLEOTIDE SEQUENCE</scope>
    <source>
        <strain evidence="2">RCC3387</strain>
    </source>
</reference>
<evidence type="ECO:0000256" key="1">
    <source>
        <dbReference type="SAM" id="MobiDB-lite"/>
    </source>
</evidence>
<dbReference type="AlphaFoldDB" id="A0A7S2K0M1"/>
<evidence type="ECO:0000313" key="2">
    <source>
        <dbReference type="EMBL" id="CAD9562940.1"/>
    </source>
</evidence>